<dbReference type="InterPro" id="IPR007922">
    <property type="entry name" value="DciA-like"/>
</dbReference>
<reference evidence="1" key="1">
    <citation type="submission" date="2023-12" db="EMBL/GenBank/DDBJ databases">
        <title>Mannheima indologenes sp. nov. proposed for Clade V organisms of Mannheimia.</title>
        <authorList>
            <person name="Christensen H."/>
        </authorList>
    </citation>
    <scope>NUCLEOTIDE SEQUENCE</scope>
    <source>
        <strain evidence="1">M14.4</strain>
    </source>
</reference>
<accession>A0ABU7ZCQ3</accession>
<organism evidence="1 2">
    <name type="scientific">Mannheimia indoligenes</name>
    <dbReference type="NCBI Taxonomy" id="3103145"/>
    <lineage>
        <taxon>Bacteria</taxon>
        <taxon>Pseudomonadati</taxon>
        <taxon>Pseudomonadota</taxon>
        <taxon>Gammaproteobacteria</taxon>
        <taxon>Pasteurellales</taxon>
        <taxon>Pasteurellaceae</taxon>
        <taxon>Mannheimia</taxon>
    </lineage>
</organism>
<sequence>MKNSAPKKINEILQNSTLSRIVEKANFVNDLNQKIQKILPESYRGLYRVANLVDNQLIINVQSATVRQGLLLQQTALLAQIQTDLPEITQLEFRVNPSVKI</sequence>
<dbReference type="Pfam" id="PF05258">
    <property type="entry name" value="DciA"/>
    <property type="match status" value="1"/>
</dbReference>
<dbReference type="RefSeq" id="WP_334253671.1">
    <property type="nucleotide sequence ID" value="NZ_JBAJJI010000002.1"/>
</dbReference>
<evidence type="ECO:0000313" key="1">
    <source>
        <dbReference type="EMBL" id="MEG9475100.1"/>
    </source>
</evidence>
<keyword evidence="2" id="KW-1185">Reference proteome</keyword>
<comment type="caution">
    <text evidence="1">The sequence shown here is derived from an EMBL/GenBank/DDBJ whole genome shotgun (WGS) entry which is preliminary data.</text>
</comment>
<dbReference type="EMBL" id="JBAJJM010000002">
    <property type="protein sequence ID" value="MEG9475100.1"/>
    <property type="molecule type" value="Genomic_DNA"/>
</dbReference>
<gene>
    <name evidence="1" type="ORF">V6W77_02295</name>
</gene>
<protein>
    <submittedName>
        <fullName evidence="1">DciA family protein</fullName>
    </submittedName>
</protein>
<evidence type="ECO:0000313" key="2">
    <source>
        <dbReference type="Proteomes" id="UP001432017"/>
    </source>
</evidence>
<name>A0ABU7ZCQ3_9PAST</name>
<dbReference type="Proteomes" id="UP001432017">
    <property type="component" value="Unassembled WGS sequence"/>
</dbReference>
<proteinExistence type="predicted"/>